<name>A0A8H7AAT1_9EURO</name>
<comment type="caution">
    <text evidence="2">The sequence shown here is derived from an EMBL/GenBank/DDBJ whole genome shotgun (WGS) entry which is preliminary data.</text>
</comment>
<proteinExistence type="predicted"/>
<organism evidence="2 3">
    <name type="scientific">Endocarpon pusillum</name>
    <dbReference type="NCBI Taxonomy" id="364733"/>
    <lineage>
        <taxon>Eukaryota</taxon>
        <taxon>Fungi</taxon>
        <taxon>Dikarya</taxon>
        <taxon>Ascomycota</taxon>
        <taxon>Pezizomycotina</taxon>
        <taxon>Eurotiomycetes</taxon>
        <taxon>Chaetothyriomycetidae</taxon>
        <taxon>Verrucariales</taxon>
        <taxon>Verrucariaceae</taxon>
        <taxon>Endocarpon</taxon>
    </lineage>
</organism>
<reference evidence="2" key="1">
    <citation type="submission" date="2020-02" db="EMBL/GenBank/DDBJ databases">
        <authorList>
            <person name="Palmer J.M."/>
        </authorList>
    </citation>
    <scope>NUCLEOTIDE SEQUENCE</scope>
    <source>
        <strain evidence="2">EPUS1.4</strain>
        <tissue evidence="2">Thallus</tissue>
    </source>
</reference>
<keyword evidence="3" id="KW-1185">Reference proteome</keyword>
<dbReference type="OrthoDB" id="10393948at2759"/>
<sequence>MYTQYPPVSTDSAAQIQRSPTIIRPCIASTHLPTYNMIIASPRPRLPEDEETPKTIRRSLSISSNSSASSSSSFRSLSSSSPPPPSSLARISKHAQVTQENLLKVAMAAARDDHLDIPPSYSRTVNSLSTNSVNSSCLPSIHEEEEEEKV</sequence>
<feature type="compositionally biased region" description="Low complexity" evidence="1">
    <location>
        <begin position="58"/>
        <end position="80"/>
    </location>
</feature>
<feature type="compositionally biased region" description="Low complexity" evidence="1">
    <location>
        <begin position="122"/>
        <end position="136"/>
    </location>
</feature>
<accession>A0A8H7AAT1</accession>
<feature type="region of interest" description="Disordered" evidence="1">
    <location>
        <begin position="115"/>
        <end position="150"/>
    </location>
</feature>
<dbReference type="EMBL" id="JAACFV010000164">
    <property type="protein sequence ID" value="KAF7503737.1"/>
    <property type="molecule type" value="Genomic_DNA"/>
</dbReference>
<feature type="region of interest" description="Disordered" evidence="1">
    <location>
        <begin position="42"/>
        <end position="92"/>
    </location>
</feature>
<evidence type="ECO:0000256" key="1">
    <source>
        <dbReference type="SAM" id="MobiDB-lite"/>
    </source>
</evidence>
<evidence type="ECO:0000313" key="3">
    <source>
        <dbReference type="Proteomes" id="UP000606974"/>
    </source>
</evidence>
<evidence type="ECO:0000313" key="2">
    <source>
        <dbReference type="EMBL" id="KAF7503737.1"/>
    </source>
</evidence>
<dbReference type="AlphaFoldDB" id="A0A8H7AAT1"/>
<gene>
    <name evidence="2" type="ORF">GJ744_003320</name>
</gene>
<dbReference type="Proteomes" id="UP000606974">
    <property type="component" value="Unassembled WGS sequence"/>
</dbReference>
<protein>
    <submittedName>
        <fullName evidence="2">Uncharacterized protein</fullName>
    </submittedName>
</protein>